<comment type="pathway">
    <text evidence="2">Lipid metabolism.</text>
</comment>
<dbReference type="PANTHER" id="PTHR15362:SF7">
    <property type="entry name" value="PHOSPHATIDYLSERINE SYNTHASE 2"/>
    <property type="match status" value="1"/>
</dbReference>
<feature type="transmembrane region" description="Helical" evidence="14">
    <location>
        <begin position="305"/>
        <end position="324"/>
    </location>
</feature>
<evidence type="ECO:0000256" key="6">
    <source>
        <dbReference type="ARBA" id="ARBA00022824"/>
    </source>
</evidence>
<feature type="compositionally biased region" description="Polar residues" evidence="13">
    <location>
        <begin position="36"/>
        <end position="46"/>
    </location>
</feature>
<evidence type="ECO:0000256" key="10">
    <source>
        <dbReference type="ARBA" id="ARBA00023209"/>
    </source>
</evidence>
<dbReference type="RefSeq" id="XP_013247217.1">
    <property type="nucleotide sequence ID" value="XM_013391763.1"/>
</dbReference>
<keyword evidence="9 14" id="KW-0472">Membrane</keyword>
<keyword evidence="3" id="KW-0444">Lipid biosynthesis</keyword>
<evidence type="ECO:0000256" key="5">
    <source>
        <dbReference type="ARBA" id="ARBA00022692"/>
    </source>
</evidence>
<dbReference type="OrthoDB" id="10265393at2759"/>
<reference evidence="15" key="2">
    <citation type="submission" date="2013-10" db="EMBL/GenBank/DDBJ databases">
        <authorList>
            <person name="Aslett M."/>
        </authorList>
    </citation>
    <scope>NUCLEOTIDE SEQUENCE</scope>
    <source>
        <strain evidence="15">Houghton</strain>
    </source>
</reference>
<feature type="compositionally biased region" description="Low complexity" evidence="13">
    <location>
        <begin position="17"/>
        <end position="29"/>
    </location>
</feature>
<feature type="region of interest" description="Disordered" evidence="13">
    <location>
        <begin position="1"/>
        <end position="57"/>
    </location>
</feature>
<reference evidence="15" key="1">
    <citation type="submission" date="2013-10" db="EMBL/GenBank/DDBJ databases">
        <title>Genomic analysis of the causative agents of coccidiosis in chickens.</title>
        <authorList>
            <person name="Reid A.J."/>
            <person name="Blake D."/>
            <person name="Billington K."/>
            <person name="Browne H."/>
            <person name="Dunn M."/>
            <person name="Hung S."/>
            <person name="Kawahara F."/>
            <person name="Miranda-Saavedra D."/>
            <person name="Mourier T."/>
            <person name="Nagra H."/>
            <person name="Otto T.D."/>
            <person name="Rawlings N."/>
            <person name="Sanchez A."/>
            <person name="Sanders M."/>
            <person name="Subramaniam C."/>
            <person name="Tay Y."/>
            <person name="Dear P."/>
            <person name="Doerig C."/>
            <person name="Gruber A."/>
            <person name="Parkinson J."/>
            <person name="Shirley M."/>
            <person name="Wan K.L."/>
            <person name="Berriman M."/>
            <person name="Tomley F."/>
            <person name="Pain A."/>
        </authorList>
    </citation>
    <scope>NUCLEOTIDE SEQUENCE</scope>
    <source>
        <strain evidence="15">Houghton</strain>
    </source>
</reference>
<gene>
    <name evidence="15" type="ORF">EAH_00042190</name>
</gene>
<evidence type="ECO:0000313" key="15">
    <source>
        <dbReference type="EMBL" id="CDI83695.1"/>
    </source>
</evidence>
<evidence type="ECO:0000256" key="3">
    <source>
        <dbReference type="ARBA" id="ARBA00022516"/>
    </source>
</evidence>
<keyword evidence="5 14" id="KW-0812">Transmembrane</keyword>
<evidence type="ECO:0000256" key="12">
    <source>
        <dbReference type="ARBA" id="ARBA00025707"/>
    </source>
</evidence>
<dbReference type="GeneID" id="25272289"/>
<protein>
    <submittedName>
        <fullName evidence="15">Phosphatidylserine synthase, putative</fullName>
    </submittedName>
</protein>
<organism evidence="15 16">
    <name type="scientific">Eimeria acervulina</name>
    <name type="common">Coccidian parasite</name>
    <dbReference type="NCBI Taxonomy" id="5801"/>
    <lineage>
        <taxon>Eukaryota</taxon>
        <taxon>Sar</taxon>
        <taxon>Alveolata</taxon>
        <taxon>Apicomplexa</taxon>
        <taxon>Conoidasida</taxon>
        <taxon>Coccidia</taxon>
        <taxon>Eucoccidiorida</taxon>
        <taxon>Eimeriorina</taxon>
        <taxon>Eimeriidae</taxon>
        <taxon>Eimeria</taxon>
    </lineage>
</organism>
<feature type="transmembrane region" description="Helical" evidence="14">
    <location>
        <begin position="273"/>
        <end position="293"/>
    </location>
</feature>
<evidence type="ECO:0000256" key="8">
    <source>
        <dbReference type="ARBA" id="ARBA00023098"/>
    </source>
</evidence>
<feature type="transmembrane region" description="Helical" evidence="14">
    <location>
        <begin position="464"/>
        <end position="484"/>
    </location>
</feature>
<keyword evidence="11" id="KW-1208">Phospholipid metabolism</keyword>
<dbReference type="GO" id="GO:0106245">
    <property type="term" value="F:L-serine-phosphatidylethanolamine phosphatidyltransferase activity"/>
    <property type="evidence" value="ECO:0007669"/>
    <property type="project" value="InterPro"/>
</dbReference>
<keyword evidence="7 14" id="KW-1133">Transmembrane helix</keyword>
<evidence type="ECO:0000313" key="16">
    <source>
        <dbReference type="Proteomes" id="UP000018050"/>
    </source>
</evidence>
<evidence type="ECO:0000256" key="14">
    <source>
        <dbReference type="SAM" id="Phobius"/>
    </source>
</evidence>
<evidence type="ECO:0000256" key="7">
    <source>
        <dbReference type="ARBA" id="ARBA00022989"/>
    </source>
</evidence>
<accession>U6GU49</accession>
<name>U6GU49_EIMAC</name>
<keyword evidence="10" id="KW-0594">Phospholipid biosynthesis</keyword>
<dbReference type="OMA" id="PELCECW"/>
<evidence type="ECO:0000256" key="13">
    <source>
        <dbReference type="SAM" id="MobiDB-lite"/>
    </source>
</evidence>
<evidence type="ECO:0000256" key="4">
    <source>
        <dbReference type="ARBA" id="ARBA00022679"/>
    </source>
</evidence>
<evidence type="ECO:0000256" key="1">
    <source>
        <dbReference type="ARBA" id="ARBA00004477"/>
    </source>
</evidence>
<feature type="transmembrane region" description="Helical" evidence="14">
    <location>
        <begin position="432"/>
        <end position="452"/>
    </location>
</feature>
<dbReference type="Proteomes" id="UP000018050">
    <property type="component" value="Unassembled WGS sequence"/>
</dbReference>
<feature type="transmembrane region" description="Helical" evidence="14">
    <location>
        <begin position="402"/>
        <end position="420"/>
    </location>
</feature>
<dbReference type="InterPro" id="IPR004277">
    <property type="entry name" value="PSS"/>
</dbReference>
<dbReference type="PANTHER" id="PTHR15362">
    <property type="entry name" value="PHOSPHATIDYLINOSITOL SYNTHASE"/>
    <property type="match status" value="1"/>
</dbReference>
<dbReference type="VEuPathDB" id="ToxoDB:EAH_00042190"/>
<dbReference type="AlphaFoldDB" id="U6GU49"/>
<keyword evidence="16" id="KW-1185">Reference proteome</keyword>
<feature type="transmembrane region" description="Helical" evidence="14">
    <location>
        <begin position="187"/>
        <end position="208"/>
    </location>
</feature>
<dbReference type="EMBL" id="HG673468">
    <property type="protein sequence ID" value="CDI83695.1"/>
    <property type="molecule type" value="Genomic_DNA"/>
</dbReference>
<feature type="transmembrane region" description="Helical" evidence="14">
    <location>
        <begin position="156"/>
        <end position="175"/>
    </location>
</feature>
<evidence type="ECO:0000256" key="11">
    <source>
        <dbReference type="ARBA" id="ARBA00023264"/>
    </source>
</evidence>
<keyword evidence="6" id="KW-0256">Endoplasmic reticulum</keyword>
<feature type="transmembrane region" description="Helical" evidence="14">
    <location>
        <begin position="107"/>
        <end position="128"/>
    </location>
</feature>
<comment type="pathway">
    <text evidence="12">Phospholipid metabolism.</text>
</comment>
<evidence type="ECO:0000256" key="2">
    <source>
        <dbReference type="ARBA" id="ARBA00005189"/>
    </source>
</evidence>
<sequence length="544" mass="62442">MQRAKQQQRIGEEDKLQQQQQQHQQQQQQQRRRKSSTANSGACNGISTKSTSDGDSSKDAFHSLWNTSSGRPPDDYANSVYCKHAEEFPEKFRASIDYSIQEKPQQVLSSAVVLALVVLVACGPGCLWKTDKDYRFFEFHFDDLSAERQQELRFRAVQVICCLAVAIMGYCFLESRDGLLVRPHPGFWRVIHGLCLTYFLCLVALLSVHRDDGRFLVRMLLPGFGSRRGNVFSGTLVLDCSVNMNTLMRQFTSVWFISHAVGWFLKMCIFRSWMFNLTFSILFEFCEMSLQWLIPEFQECWWDSIFIDAIVSNLMGMVFGCAVMRWCGKRHFDWLGAYPRYQKIMLRFTPFSSCEYEWSFFRTPRHLLMTSLLLFLSLLAEVSVFLLMTVLDIPAVHWINPARLGLLGLLAFPAVAEFYAQLQFRYDRMGGNVFLFVMILTVELLVSIKYGTDRFFSSAPQHDVVIPWVLAGIFFGLWCCCYFAHATQERRSRAETNAGAATRKHLTGSSSIKDTAAAVLLKLPPQACFLPLLYLAKHYYYGGS</sequence>
<evidence type="ECO:0000256" key="9">
    <source>
        <dbReference type="ARBA" id="ARBA00023136"/>
    </source>
</evidence>
<keyword evidence="8" id="KW-0443">Lipid metabolism</keyword>
<comment type="subcellular location">
    <subcellularLocation>
        <location evidence="1">Endoplasmic reticulum membrane</location>
        <topology evidence="1">Multi-pass membrane protein</topology>
    </subcellularLocation>
</comment>
<dbReference type="GO" id="GO:0005789">
    <property type="term" value="C:endoplasmic reticulum membrane"/>
    <property type="evidence" value="ECO:0007669"/>
    <property type="project" value="UniProtKB-SubCell"/>
</dbReference>
<proteinExistence type="predicted"/>
<feature type="transmembrane region" description="Helical" evidence="14">
    <location>
        <begin position="367"/>
        <end position="390"/>
    </location>
</feature>
<dbReference type="GO" id="GO:0006659">
    <property type="term" value="P:phosphatidylserine biosynthetic process"/>
    <property type="evidence" value="ECO:0007669"/>
    <property type="project" value="InterPro"/>
</dbReference>
<keyword evidence="4" id="KW-0808">Transferase</keyword>
<dbReference type="Pfam" id="PF03034">
    <property type="entry name" value="PSS"/>
    <property type="match status" value="1"/>
</dbReference>